<feature type="compositionally biased region" description="Low complexity" evidence="1">
    <location>
        <begin position="355"/>
        <end position="376"/>
    </location>
</feature>
<accession>L7W1G7</accession>
<organism evidence="2">
    <name type="scientific">uncultured bacterium A1Q1_fos_15</name>
    <dbReference type="NCBI Taxonomy" id="1256548"/>
    <lineage>
        <taxon>Bacteria</taxon>
        <taxon>environmental samples</taxon>
    </lineage>
</organism>
<keyword evidence="2" id="KW-0449">Lipoprotein</keyword>
<feature type="region of interest" description="Disordered" evidence="1">
    <location>
        <begin position="113"/>
        <end position="150"/>
    </location>
</feature>
<dbReference type="AlphaFoldDB" id="L7W1G7"/>
<feature type="region of interest" description="Disordered" evidence="1">
    <location>
        <begin position="339"/>
        <end position="387"/>
    </location>
</feature>
<evidence type="ECO:0000313" key="2">
    <source>
        <dbReference type="EMBL" id="AGC72390.1"/>
    </source>
</evidence>
<name>L7W1G7_9BACT</name>
<protein>
    <submittedName>
        <fullName evidence="2">Putative lipoprotein</fullName>
    </submittedName>
</protein>
<proteinExistence type="predicted"/>
<evidence type="ECO:0000256" key="1">
    <source>
        <dbReference type="SAM" id="MobiDB-lite"/>
    </source>
</evidence>
<reference evidence="2" key="1">
    <citation type="submission" date="2012-09" db="EMBL/GenBank/DDBJ databases">
        <title>Metagenomic Characterization of a Microbial Community in Wastewater Detects High Levels of Antibiotic Resistance.</title>
        <authorList>
            <person name="Abrams M."/>
            <person name="Caldwell A."/>
            <person name="Vandaei E."/>
            <person name="Lee W."/>
            <person name="Perrott J."/>
            <person name="Khan S.Y."/>
            <person name="Ta J."/>
            <person name="Romero D."/>
            <person name="Nguyen V."/>
            <person name="Pourmand N."/>
            <person name="Ouverney C.C."/>
        </authorList>
    </citation>
    <scope>NUCLEOTIDE SEQUENCE</scope>
</reference>
<sequence length="387" mass="36502">MSTSRYVSGRVAGRHKVLPVVVSVVVALGVAPPASASSDVIEFSGAPVAWTVPAGVCGVELELIGGPGGSVYTNDGESYSSAPQTPGSRVAGVLLVTSGEDLTMIVGGPGESVRTLIRVSDPSPGSTTQRREPERQPAGGYNGGGPGGYPPYGEVWGDRISGSGGGGATEVRRSDGTRLVVAGGGGGHGGDGILSTNAGSTTAIGLGGSGGVTPADGVHGANIDDAAFPRGGTAGASTPGLGGAASADGSLATMNGADGTEAVGGAGGVTTEPSSGGGGGGGGYFGGGGGGAALFGYGPAAGGGAGSNLVPATMEASATDSLTPAITIGNLLTDCTAFSTTTGRTTEPPRPTAPPTTAAPTTAAPTTAAPTSAVPAQPTPASPKFTG</sequence>
<dbReference type="EMBL" id="JX649900">
    <property type="protein sequence ID" value="AGC72390.1"/>
    <property type="molecule type" value="Genomic_DNA"/>
</dbReference>